<dbReference type="Proteomes" id="UP001165633">
    <property type="component" value="Unassembled WGS sequence"/>
</dbReference>
<comment type="caution">
    <text evidence="1">The sequence shown here is derived from an EMBL/GenBank/DDBJ whole genome shotgun (WGS) entry which is preliminary data.</text>
</comment>
<evidence type="ECO:0000313" key="2">
    <source>
        <dbReference type="Proteomes" id="UP001165633"/>
    </source>
</evidence>
<sequence length="179" mass="19782">MTDPDLTVTCLSGQDLPLVWKTGQRYLFRLTDGCDEVLLSSRVSRPCDVIGPFVDDRRWLGVPVGRVQLFWGDGTREDVTGFLSAPREDGWDVQEASPSRFSSPSSCWRVDLTSVTLILLLMRAGSGWKAAWSELVIPDGHGGQAMPVWPYQEGDGHSGHGMMVCEGGAGSWHRAEPYW</sequence>
<dbReference type="EMBL" id="JANIDV010000003">
    <property type="protein sequence ID" value="MCX5616461.1"/>
    <property type="molecule type" value="Genomic_DNA"/>
</dbReference>
<evidence type="ECO:0008006" key="3">
    <source>
        <dbReference type="Google" id="ProtNLM"/>
    </source>
</evidence>
<accession>A0ABT3WBL0</accession>
<organism evidence="1 2">
    <name type="scientific">Bombella dulcis</name>
    <dbReference type="NCBI Taxonomy" id="2967339"/>
    <lineage>
        <taxon>Bacteria</taxon>
        <taxon>Pseudomonadati</taxon>
        <taxon>Pseudomonadota</taxon>
        <taxon>Alphaproteobacteria</taxon>
        <taxon>Acetobacterales</taxon>
        <taxon>Acetobacteraceae</taxon>
        <taxon>Bombella</taxon>
    </lineage>
</organism>
<reference evidence="1" key="1">
    <citation type="submission" date="2022-07" db="EMBL/GenBank/DDBJ databases">
        <title>Bombella genomes.</title>
        <authorList>
            <person name="Harer L."/>
            <person name="Styblova S."/>
            <person name="Ehrmann M."/>
        </authorList>
    </citation>
    <scope>NUCLEOTIDE SEQUENCE</scope>
    <source>
        <strain evidence="1">TMW 2.2559</strain>
    </source>
</reference>
<gene>
    <name evidence="1" type="ORF">NQF87_05675</name>
</gene>
<dbReference type="RefSeq" id="WP_266127454.1">
    <property type="nucleotide sequence ID" value="NZ_JANIDV010000003.1"/>
</dbReference>
<evidence type="ECO:0000313" key="1">
    <source>
        <dbReference type="EMBL" id="MCX5616461.1"/>
    </source>
</evidence>
<proteinExistence type="predicted"/>
<keyword evidence="2" id="KW-1185">Reference proteome</keyword>
<name>A0ABT3WBL0_9PROT</name>
<protein>
    <recommendedName>
        <fullName evidence="3">DUF2442 domain-containing protein</fullName>
    </recommendedName>
</protein>